<dbReference type="AlphaFoldDB" id="A0A6A5EH38"/>
<name>A0A6A5EH38_PERFL</name>
<dbReference type="SMART" id="SM00409">
    <property type="entry name" value="IG"/>
    <property type="match status" value="1"/>
</dbReference>
<accession>A0A6A5EH38</accession>
<dbReference type="PROSITE" id="PS50835">
    <property type="entry name" value="IG_LIKE"/>
    <property type="match status" value="1"/>
</dbReference>
<evidence type="ECO:0000313" key="6">
    <source>
        <dbReference type="Proteomes" id="UP000465112"/>
    </source>
</evidence>
<dbReference type="SUPFAM" id="SSF48726">
    <property type="entry name" value="Immunoglobulin"/>
    <property type="match status" value="1"/>
</dbReference>
<evidence type="ECO:0000259" key="4">
    <source>
        <dbReference type="PROSITE" id="PS50835"/>
    </source>
</evidence>
<comment type="caution">
    <text evidence="5">The sequence shown here is derived from an EMBL/GenBank/DDBJ whole genome shotgun (WGS) entry which is preliminary data.</text>
</comment>
<keyword evidence="1" id="KW-0175">Coiled coil</keyword>
<keyword evidence="3" id="KW-1133">Transmembrane helix</keyword>
<dbReference type="InterPro" id="IPR003599">
    <property type="entry name" value="Ig_sub"/>
</dbReference>
<dbReference type="Pfam" id="PF13927">
    <property type="entry name" value="Ig_3"/>
    <property type="match status" value="1"/>
</dbReference>
<protein>
    <recommendedName>
        <fullName evidence="4">Ig-like domain-containing protein</fullName>
    </recommendedName>
</protein>
<keyword evidence="3" id="KW-0472">Membrane</keyword>
<dbReference type="Proteomes" id="UP000465112">
    <property type="component" value="Chromosome 7"/>
</dbReference>
<dbReference type="EMBL" id="VHII01000007">
    <property type="protein sequence ID" value="KAF1388571.1"/>
    <property type="molecule type" value="Genomic_DNA"/>
</dbReference>
<evidence type="ECO:0000256" key="2">
    <source>
        <dbReference type="SAM" id="MobiDB-lite"/>
    </source>
</evidence>
<feature type="transmembrane region" description="Helical" evidence="3">
    <location>
        <begin position="99"/>
        <end position="121"/>
    </location>
</feature>
<gene>
    <name evidence="5" type="ORF">PFLUV_G00091680</name>
</gene>
<feature type="region of interest" description="Disordered" evidence="2">
    <location>
        <begin position="361"/>
        <end position="453"/>
    </location>
</feature>
<evidence type="ECO:0000256" key="1">
    <source>
        <dbReference type="SAM" id="Coils"/>
    </source>
</evidence>
<feature type="coiled-coil region" evidence="1">
    <location>
        <begin position="245"/>
        <end position="272"/>
    </location>
</feature>
<dbReference type="InterPro" id="IPR007110">
    <property type="entry name" value="Ig-like_dom"/>
</dbReference>
<keyword evidence="6" id="KW-1185">Reference proteome</keyword>
<keyword evidence="3" id="KW-0812">Transmembrane</keyword>
<organism evidence="5 6">
    <name type="scientific">Perca fluviatilis</name>
    <name type="common">European perch</name>
    <dbReference type="NCBI Taxonomy" id="8168"/>
    <lineage>
        <taxon>Eukaryota</taxon>
        <taxon>Metazoa</taxon>
        <taxon>Chordata</taxon>
        <taxon>Craniata</taxon>
        <taxon>Vertebrata</taxon>
        <taxon>Euteleostomi</taxon>
        <taxon>Actinopterygii</taxon>
        <taxon>Neopterygii</taxon>
        <taxon>Teleostei</taxon>
        <taxon>Neoteleostei</taxon>
        <taxon>Acanthomorphata</taxon>
        <taxon>Eupercaria</taxon>
        <taxon>Perciformes</taxon>
        <taxon>Percoidei</taxon>
        <taxon>Percidae</taxon>
        <taxon>Percinae</taxon>
        <taxon>Perca</taxon>
    </lineage>
</organism>
<sequence length="453" mass="48900">MKIRSSRDDGEFKRGEEVTLNCTTICSIHQLEVTWFRDGSNLSESGPALHLSYLTAKDSGNYTCSLKKNKRTLSEPYSLHVEADEEGGGNPGRGGGLPLIVGLVVGVLLVLFAVILVVCIIKRKRAAGRDQTAVGRDEEQKHSDNIYSNDFLPLAEQQGPSSAVEEVSYASVQFTHKKQARIPYCVVGSCFDGRHVSRTCLTASDSREKMDATMNTATTAADTANTPSTTACDSRVGFNEGSALLIKANKQIANLKEDILRLSEELRRKDSLLSSYVDLACGQSRKLASLDSTLQDTVTWDPAACQRPSSCSTPLHGSSWIDVVVRSRKRGSDGTVSPSLLSLSNRYAALAVENPVLTVGASAAPSRPNRVASTTPVNPVGQPPKIAEKVDAVEAPEESNGKSTRRPPSTRTSSASARRRILKEAVLRHSGGLPRPDLADRQRRRRTPSSTAL</sequence>
<evidence type="ECO:0000313" key="5">
    <source>
        <dbReference type="EMBL" id="KAF1388571.1"/>
    </source>
</evidence>
<feature type="domain" description="Ig-like" evidence="4">
    <location>
        <begin position="1"/>
        <end position="74"/>
    </location>
</feature>
<reference evidence="5 6" key="1">
    <citation type="submission" date="2019-06" db="EMBL/GenBank/DDBJ databases">
        <title>A chromosome-scale genome assembly of the European perch, Perca fluviatilis.</title>
        <authorList>
            <person name="Roques C."/>
            <person name="Zahm M."/>
            <person name="Cabau C."/>
            <person name="Klopp C."/>
            <person name="Bouchez O."/>
            <person name="Donnadieu C."/>
            <person name="Kuhl H."/>
            <person name="Gislard M."/>
            <person name="Guendouz S."/>
            <person name="Journot L."/>
            <person name="Haffray P."/>
            <person name="Bestin A."/>
            <person name="Morvezen R."/>
            <person name="Feron R."/>
            <person name="Wen M."/>
            <person name="Jouanno E."/>
            <person name="Herpin A."/>
            <person name="Schartl M."/>
            <person name="Postlethwait J."/>
            <person name="Schaerlinger B."/>
            <person name="Chardard D."/>
            <person name="Lecocq T."/>
            <person name="Poncet C."/>
            <person name="Jaffrelo L."/>
            <person name="Lampietro C."/>
            <person name="Guiguen Y."/>
        </authorList>
    </citation>
    <scope>NUCLEOTIDE SEQUENCE [LARGE SCALE GENOMIC DNA]</scope>
    <source>
        <tissue evidence="5">Blood</tissue>
    </source>
</reference>
<dbReference type="InterPro" id="IPR013783">
    <property type="entry name" value="Ig-like_fold"/>
</dbReference>
<dbReference type="Gene3D" id="2.60.40.10">
    <property type="entry name" value="Immunoglobulins"/>
    <property type="match status" value="1"/>
</dbReference>
<dbReference type="InterPro" id="IPR036179">
    <property type="entry name" value="Ig-like_dom_sf"/>
</dbReference>
<evidence type="ECO:0000256" key="3">
    <source>
        <dbReference type="SAM" id="Phobius"/>
    </source>
</evidence>
<feature type="compositionally biased region" description="Low complexity" evidence="2">
    <location>
        <begin position="406"/>
        <end position="416"/>
    </location>
</feature>
<proteinExistence type="predicted"/>